<name>A0A9P9GXX1_FUSRE</name>
<reference evidence="8" key="1">
    <citation type="journal article" date="2021" name="Nat. Commun.">
        <title>Genetic determinants of endophytism in the Arabidopsis root mycobiome.</title>
        <authorList>
            <person name="Mesny F."/>
            <person name="Miyauchi S."/>
            <person name="Thiergart T."/>
            <person name="Pickel B."/>
            <person name="Atanasova L."/>
            <person name="Karlsson M."/>
            <person name="Huettel B."/>
            <person name="Barry K.W."/>
            <person name="Haridas S."/>
            <person name="Chen C."/>
            <person name="Bauer D."/>
            <person name="Andreopoulos W."/>
            <person name="Pangilinan J."/>
            <person name="LaButti K."/>
            <person name="Riley R."/>
            <person name="Lipzen A."/>
            <person name="Clum A."/>
            <person name="Drula E."/>
            <person name="Henrissat B."/>
            <person name="Kohler A."/>
            <person name="Grigoriev I.V."/>
            <person name="Martin F.M."/>
            <person name="Hacquard S."/>
        </authorList>
    </citation>
    <scope>NUCLEOTIDE SEQUENCE</scope>
    <source>
        <strain evidence="8">MPI-CAGE-AT-0023</strain>
    </source>
</reference>
<feature type="compositionally biased region" description="Polar residues" evidence="6">
    <location>
        <begin position="1"/>
        <end position="10"/>
    </location>
</feature>
<dbReference type="PROSITE" id="PS50048">
    <property type="entry name" value="ZN2_CY6_FUNGAL_2"/>
    <property type="match status" value="1"/>
</dbReference>
<feature type="region of interest" description="Disordered" evidence="6">
    <location>
        <begin position="306"/>
        <end position="325"/>
    </location>
</feature>
<keyword evidence="5" id="KW-0539">Nucleus</keyword>
<dbReference type="AlphaFoldDB" id="A0A9P9GXX1"/>
<proteinExistence type="predicted"/>
<keyword evidence="3" id="KW-0805">Transcription regulation</keyword>
<dbReference type="PROSITE" id="PS00463">
    <property type="entry name" value="ZN2_CY6_FUNGAL_1"/>
    <property type="match status" value="1"/>
</dbReference>
<accession>A0A9P9GXX1</accession>
<dbReference type="GO" id="GO:0008270">
    <property type="term" value="F:zinc ion binding"/>
    <property type="evidence" value="ECO:0007669"/>
    <property type="project" value="InterPro"/>
</dbReference>
<dbReference type="Proteomes" id="UP000720189">
    <property type="component" value="Unassembled WGS sequence"/>
</dbReference>
<evidence type="ECO:0000256" key="5">
    <source>
        <dbReference type="ARBA" id="ARBA00023242"/>
    </source>
</evidence>
<keyword evidence="2" id="KW-0479">Metal-binding</keyword>
<dbReference type="SMART" id="SM00066">
    <property type="entry name" value="GAL4"/>
    <property type="match status" value="1"/>
</dbReference>
<dbReference type="PANTHER" id="PTHR47338:SF9">
    <property type="entry name" value="ZN(II)2CYS6 TRANSCRIPTION FACTOR (EUROFUNG)"/>
    <property type="match status" value="1"/>
</dbReference>
<evidence type="ECO:0000313" key="9">
    <source>
        <dbReference type="Proteomes" id="UP000720189"/>
    </source>
</evidence>
<dbReference type="CDD" id="cd12148">
    <property type="entry name" value="fungal_TF_MHR"/>
    <property type="match status" value="1"/>
</dbReference>
<evidence type="ECO:0000256" key="4">
    <source>
        <dbReference type="ARBA" id="ARBA00023163"/>
    </source>
</evidence>
<feature type="domain" description="Zn(2)-C6 fungal-type" evidence="7">
    <location>
        <begin position="15"/>
        <end position="45"/>
    </location>
</feature>
<evidence type="ECO:0000313" key="8">
    <source>
        <dbReference type="EMBL" id="KAH7247549.1"/>
    </source>
</evidence>
<feature type="region of interest" description="Disordered" evidence="6">
    <location>
        <begin position="1"/>
        <end position="27"/>
    </location>
</feature>
<dbReference type="SUPFAM" id="SSF57701">
    <property type="entry name" value="Zn2/Cys6 DNA-binding domain"/>
    <property type="match status" value="1"/>
</dbReference>
<evidence type="ECO:0000259" key="7">
    <source>
        <dbReference type="PROSITE" id="PS50048"/>
    </source>
</evidence>
<feature type="compositionally biased region" description="Polar residues" evidence="6">
    <location>
        <begin position="116"/>
        <end position="128"/>
    </location>
</feature>
<dbReference type="OrthoDB" id="2943660at2759"/>
<dbReference type="GO" id="GO:0000981">
    <property type="term" value="F:DNA-binding transcription factor activity, RNA polymerase II-specific"/>
    <property type="evidence" value="ECO:0007669"/>
    <property type="project" value="InterPro"/>
</dbReference>
<dbReference type="Gene3D" id="4.10.240.10">
    <property type="entry name" value="Zn(2)-C6 fungal-type DNA-binding domain"/>
    <property type="match status" value="1"/>
</dbReference>
<evidence type="ECO:0000256" key="2">
    <source>
        <dbReference type="ARBA" id="ARBA00022723"/>
    </source>
</evidence>
<dbReference type="EMBL" id="JAGMUX010000010">
    <property type="protein sequence ID" value="KAH7247549.1"/>
    <property type="molecule type" value="Genomic_DNA"/>
</dbReference>
<dbReference type="RefSeq" id="XP_046048132.1">
    <property type="nucleotide sequence ID" value="XM_046199662.1"/>
</dbReference>
<comment type="caution">
    <text evidence="8">The sequence shown here is derived from an EMBL/GenBank/DDBJ whole genome shotgun (WGS) entry which is preliminary data.</text>
</comment>
<organism evidence="8 9">
    <name type="scientific">Fusarium redolens</name>
    <dbReference type="NCBI Taxonomy" id="48865"/>
    <lineage>
        <taxon>Eukaryota</taxon>
        <taxon>Fungi</taxon>
        <taxon>Dikarya</taxon>
        <taxon>Ascomycota</taxon>
        <taxon>Pezizomycotina</taxon>
        <taxon>Sordariomycetes</taxon>
        <taxon>Hypocreomycetidae</taxon>
        <taxon>Hypocreales</taxon>
        <taxon>Nectriaceae</taxon>
        <taxon>Fusarium</taxon>
        <taxon>Fusarium redolens species complex</taxon>
    </lineage>
</organism>
<dbReference type="GO" id="GO:0005634">
    <property type="term" value="C:nucleus"/>
    <property type="evidence" value="ECO:0007669"/>
    <property type="project" value="UniProtKB-SubCell"/>
</dbReference>
<comment type="subcellular location">
    <subcellularLocation>
        <location evidence="1">Nucleus</location>
    </subcellularLocation>
</comment>
<evidence type="ECO:0000256" key="3">
    <source>
        <dbReference type="ARBA" id="ARBA00023015"/>
    </source>
</evidence>
<protein>
    <recommendedName>
        <fullName evidence="7">Zn(2)-C6 fungal-type domain-containing protein</fullName>
    </recommendedName>
</protein>
<keyword evidence="4" id="KW-0804">Transcription</keyword>
<sequence length="662" mass="75022">MQPSAAGSSELTRHACEPCRKKKSKCTGEKPICSFCQRLKANCFYLPRKPNAARGHAISRGWKRSGHSGVVRQTAQPNARKELQHTSLQIEERRRYLPEPPSFHPETEAQTDYPVTPSQDGISGTQGWEQPPVGPESTESAIAEPPQEVLEFFVDVYEAKLHFQPLPLLPLENLTDQLLSGPRFLLWSFISLILTIADHEFYQDSKELVARTAEDAVMRLAFEGVPKPTVMQSLCLIAMKHIRTYQPARASMTVGAASRLFTIQNSFNGGANCPFQGDECVSRAFWSICIFESLFSSSVPGLLDARPPPYPDTEVQPPPPAPPVVPDRLPTLESNQDIGITASCIRIVSTWGKLGSYLHRLRQAEVEKPWLPSSTHTKLSLELLEFESQYNRKHLLNNVGLATRTALEVSQQRDYWNPWMTTQIVWHAAQAILNHPFLHLVVLRSQDEIPQSCLFLQQKVEMALYHAGWLFRIIRMSTGIMSIFDPMIGVAVAATATVQWLFQFSVDTRVARRAQDDLCWCDEFLSHMALTWPHFSHSLIVLRKLQDLADHNRRDIINQDATIKFKSAWIWELLDTGIWKSSTDDVSSLHAVAGMRDDFDTSMCLKSHFIDPFREEQHMSQEQQSLDSGINHLDSRFMGTEGLEQFRIDELSLNFLNSAFEI</sequence>
<feature type="compositionally biased region" description="Basic and acidic residues" evidence="6">
    <location>
        <begin position="79"/>
        <end position="97"/>
    </location>
</feature>
<dbReference type="Pfam" id="PF00172">
    <property type="entry name" value="Zn_clus"/>
    <property type="match status" value="1"/>
</dbReference>
<feature type="region of interest" description="Disordered" evidence="6">
    <location>
        <begin position="64"/>
        <end position="141"/>
    </location>
</feature>
<gene>
    <name evidence="8" type="ORF">BKA55DRAFT_691648</name>
</gene>
<dbReference type="InterPro" id="IPR050815">
    <property type="entry name" value="TF_fung"/>
</dbReference>
<evidence type="ECO:0000256" key="6">
    <source>
        <dbReference type="SAM" id="MobiDB-lite"/>
    </source>
</evidence>
<dbReference type="CDD" id="cd00067">
    <property type="entry name" value="GAL4"/>
    <property type="match status" value="1"/>
</dbReference>
<keyword evidence="9" id="KW-1185">Reference proteome</keyword>
<dbReference type="PANTHER" id="PTHR47338">
    <property type="entry name" value="ZN(II)2CYS6 TRANSCRIPTION FACTOR (EUROFUNG)-RELATED"/>
    <property type="match status" value="1"/>
</dbReference>
<dbReference type="InterPro" id="IPR036864">
    <property type="entry name" value="Zn2-C6_fun-type_DNA-bd_sf"/>
</dbReference>
<evidence type="ECO:0000256" key="1">
    <source>
        <dbReference type="ARBA" id="ARBA00004123"/>
    </source>
</evidence>
<dbReference type="InterPro" id="IPR001138">
    <property type="entry name" value="Zn2Cys6_DnaBD"/>
</dbReference>
<dbReference type="GeneID" id="70229616"/>